<dbReference type="AlphaFoldDB" id="I7B049"/>
<name>I7B049_PSEPT</name>
<protein>
    <submittedName>
        <fullName evidence="1">Uncharacterized protein</fullName>
    </submittedName>
</protein>
<gene>
    <name evidence="1" type="ordered locus">T1E_2530</name>
</gene>
<organism evidence="1 2">
    <name type="scientific">Pseudomonas putida (strain DOT-T1E)</name>
    <dbReference type="NCBI Taxonomy" id="1196325"/>
    <lineage>
        <taxon>Bacteria</taxon>
        <taxon>Pseudomonadati</taxon>
        <taxon>Pseudomonadota</taxon>
        <taxon>Gammaproteobacteria</taxon>
        <taxon>Pseudomonadales</taxon>
        <taxon>Pseudomonadaceae</taxon>
        <taxon>Pseudomonas</taxon>
    </lineage>
</organism>
<dbReference type="Proteomes" id="UP000006503">
    <property type="component" value="Chromosome"/>
</dbReference>
<accession>I7B049</accession>
<reference evidence="2" key="1">
    <citation type="journal article" date="2013" name="Microb. Biotechnol.">
        <title>Metabolic potential of the organic-solvent tolerant Pseudomonas putida DOT-T1E deduced from its annotated genome.</title>
        <authorList>
            <person name="Udaondo Z."/>
            <person name="Molina L."/>
            <person name="Daniels C."/>
            <person name="Gomez M.J."/>
            <person name="Molina-Henares M.A."/>
            <person name="Matilla M.A."/>
            <person name="Roca A."/>
            <person name="Fernandez M."/>
            <person name="Duque E."/>
            <person name="Segura A."/>
            <person name="Ramos J.L."/>
        </authorList>
    </citation>
    <scope>NUCLEOTIDE SEQUENCE [LARGE SCALE GENOMIC DNA]</scope>
    <source>
        <strain evidence="2">DOT-T1E</strain>
    </source>
</reference>
<dbReference type="EMBL" id="CP003734">
    <property type="protein sequence ID" value="AFO48375.1"/>
    <property type="molecule type" value="Genomic_DNA"/>
</dbReference>
<dbReference type="HOGENOM" id="CLU_3204172_0_0_6"/>
<dbReference type="KEGG" id="ppx:T1E_2530"/>
<evidence type="ECO:0000313" key="2">
    <source>
        <dbReference type="Proteomes" id="UP000006503"/>
    </source>
</evidence>
<evidence type="ECO:0000313" key="1">
    <source>
        <dbReference type="EMBL" id="AFO48375.1"/>
    </source>
</evidence>
<proteinExistence type="predicted"/>
<sequence length="45" mass="5348">MIFNFSSFEEHQISQRNLKARHAIEKPAAISRLRAKPYSSDMERR</sequence>